<dbReference type="Pfam" id="PF00293">
    <property type="entry name" value="NUDIX"/>
    <property type="match status" value="1"/>
</dbReference>
<dbReference type="GO" id="GO:0016787">
    <property type="term" value="F:hydrolase activity"/>
    <property type="evidence" value="ECO:0007669"/>
    <property type="project" value="UniProtKB-KW"/>
</dbReference>
<comment type="caution">
    <text evidence="5">The sequence shown here is derived from an EMBL/GenBank/DDBJ whole genome shotgun (WGS) entry which is preliminary data.</text>
</comment>
<dbReference type="Proteomes" id="UP001500668">
    <property type="component" value="Unassembled WGS sequence"/>
</dbReference>
<accession>A0ABP3RP01</accession>
<dbReference type="PANTHER" id="PTHR43736:SF1">
    <property type="entry name" value="DIHYDRONEOPTERIN TRIPHOSPHATE DIPHOSPHATASE"/>
    <property type="match status" value="1"/>
</dbReference>
<dbReference type="InterPro" id="IPR020084">
    <property type="entry name" value="NUDIX_hydrolase_CS"/>
</dbReference>
<dbReference type="InterPro" id="IPR000086">
    <property type="entry name" value="NUDIX_hydrolase_dom"/>
</dbReference>
<dbReference type="SUPFAM" id="SSF55811">
    <property type="entry name" value="Nudix"/>
    <property type="match status" value="1"/>
</dbReference>
<organism evidence="5 6">
    <name type="scientific">Streptomyces crystallinus</name>
    <dbReference type="NCBI Taxonomy" id="68191"/>
    <lineage>
        <taxon>Bacteria</taxon>
        <taxon>Bacillati</taxon>
        <taxon>Actinomycetota</taxon>
        <taxon>Actinomycetes</taxon>
        <taxon>Kitasatosporales</taxon>
        <taxon>Streptomycetaceae</taxon>
        <taxon>Streptomyces</taxon>
    </lineage>
</organism>
<evidence type="ECO:0000259" key="4">
    <source>
        <dbReference type="PROSITE" id="PS51462"/>
    </source>
</evidence>
<dbReference type="CDD" id="cd18873">
    <property type="entry name" value="NUDIX_NadM_like"/>
    <property type="match status" value="1"/>
</dbReference>
<dbReference type="PROSITE" id="PS51462">
    <property type="entry name" value="NUDIX"/>
    <property type="match status" value="1"/>
</dbReference>
<keyword evidence="2 3" id="KW-0378">Hydrolase</keyword>
<dbReference type="InterPro" id="IPR020476">
    <property type="entry name" value="Nudix_hydrolase"/>
</dbReference>
<evidence type="ECO:0000256" key="1">
    <source>
        <dbReference type="ARBA" id="ARBA00005582"/>
    </source>
</evidence>
<evidence type="ECO:0000256" key="2">
    <source>
        <dbReference type="ARBA" id="ARBA00022801"/>
    </source>
</evidence>
<dbReference type="EMBL" id="BAAACA010000035">
    <property type="protein sequence ID" value="GAA0613927.1"/>
    <property type="molecule type" value="Genomic_DNA"/>
</dbReference>
<dbReference type="InterPro" id="IPR015797">
    <property type="entry name" value="NUDIX_hydrolase-like_dom_sf"/>
</dbReference>
<comment type="similarity">
    <text evidence="1 3">Belongs to the Nudix hydrolase family.</text>
</comment>
<name>A0ABP3RP01_9ACTN</name>
<sequence>MENPEVIRYTADIVVINDDRNILLIKRGWAPFKGHWALPGGHVDAGETSLQAAARELAEETGVNVRMGDLEFSGLFDTPDRDPRGRYVSAAYTVTIGSDVIPTAGDDATEARWFSLDDLPANLAFDHERIVTAAVYG</sequence>
<dbReference type="Gene3D" id="3.90.79.10">
    <property type="entry name" value="Nucleoside Triphosphate Pyrophosphohydrolase"/>
    <property type="match status" value="1"/>
</dbReference>
<keyword evidence="6" id="KW-1185">Reference proteome</keyword>
<evidence type="ECO:0000313" key="5">
    <source>
        <dbReference type="EMBL" id="GAA0613927.1"/>
    </source>
</evidence>
<reference evidence="6" key="1">
    <citation type="journal article" date="2019" name="Int. J. Syst. Evol. Microbiol.">
        <title>The Global Catalogue of Microorganisms (GCM) 10K type strain sequencing project: providing services to taxonomists for standard genome sequencing and annotation.</title>
        <authorList>
            <consortium name="The Broad Institute Genomics Platform"/>
            <consortium name="The Broad Institute Genome Sequencing Center for Infectious Disease"/>
            <person name="Wu L."/>
            <person name="Ma J."/>
        </authorList>
    </citation>
    <scope>NUCLEOTIDE SEQUENCE [LARGE SCALE GENOMIC DNA]</scope>
    <source>
        <strain evidence="6">JCM 5067</strain>
    </source>
</reference>
<dbReference type="PRINTS" id="PR00502">
    <property type="entry name" value="NUDIXFAMILY"/>
</dbReference>
<dbReference type="PANTHER" id="PTHR43736">
    <property type="entry name" value="ADP-RIBOSE PYROPHOSPHATASE"/>
    <property type="match status" value="1"/>
</dbReference>
<evidence type="ECO:0000256" key="3">
    <source>
        <dbReference type="RuleBase" id="RU003476"/>
    </source>
</evidence>
<dbReference type="PROSITE" id="PS00893">
    <property type="entry name" value="NUDIX_BOX"/>
    <property type="match status" value="1"/>
</dbReference>
<gene>
    <name evidence="5" type="ORF">GCM10010394_49850</name>
</gene>
<proteinExistence type="inferred from homology"/>
<feature type="domain" description="Nudix hydrolase" evidence="4">
    <location>
        <begin position="6"/>
        <end position="137"/>
    </location>
</feature>
<evidence type="ECO:0000313" key="6">
    <source>
        <dbReference type="Proteomes" id="UP001500668"/>
    </source>
</evidence>
<protein>
    <submittedName>
        <fullName evidence="5">NUDIX hydrolase</fullName>
    </submittedName>
</protein>
<dbReference type="RefSeq" id="WP_344076805.1">
    <property type="nucleotide sequence ID" value="NZ_BAAACA010000035.1"/>
</dbReference>